<dbReference type="SUPFAM" id="SSF82657">
    <property type="entry name" value="BolA-like"/>
    <property type="match status" value="1"/>
</dbReference>
<gene>
    <name evidence="3" type="ORF">CPA57_00790</name>
</gene>
<dbReference type="PANTHER" id="PTHR46230:SF7">
    <property type="entry name" value="BOLA-LIKE PROTEIN 1"/>
    <property type="match status" value="1"/>
</dbReference>
<evidence type="ECO:0000313" key="4">
    <source>
        <dbReference type="Proteomes" id="UP001516390"/>
    </source>
</evidence>
<evidence type="ECO:0000256" key="2">
    <source>
        <dbReference type="SAM" id="MobiDB-lite"/>
    </source>
</evidence>
<dbReference type="Pfam" id="PF01722">
    <property type="entry name" value="BolA"/>
    <property type="match status" value="1"/>
</dbReference>
<dbReference type="InterPro" id="IPR002634">
    <property type="entry name" value="BolA"/>
</dbReference>
<dbReference type="PANTHER" id="PTHR46230">
    <property type="match status" value="1"/>
</dbReference>
<feature type="region of interest" description="Disordered" evidence="2">
    <location>
        <begin position="44"/>
        <end position="65"/>
    </location>
</feature>
<feature type="compositionally biased region" description="Polar residues" evidence="2">
    <location>
        <begin position="1"/>
        <end position="10"/>
    </location>
</feature>
<sequence>MTDGACNSVNKRGREPMKRGDRMKAVLEDALHPSVLEIRDDSARHRHHAAMQTQAQQSRGPAQVGETHYHLHVVSSRFDGMKTLARHRLVHELLAEEFKTGLHALSLSLKGENQP</sequence>
<feature type="compositionally biased region" description="Polar residues" evidence="2">
    <location>
        <begin position="51"/>
        <end position="60"/>
    </location>
</feature>
<dbReference type="InterPro" id="IPR036065">
    <property type="entry name" value="BolA-like_sf"/>
</dbReference>
<evidence type="ECO:0000256" key="1">
    <source>
        <dbReference type="RuleBase" id="RU003860"/>
    </source>
</evidence>
<comment type="similarity">
    <text evidence="1">Belongs to the BolA/IbaG family.</text>
</comment>
<protein>
    <submittedName>
        <fullName evidence="3">BolA family transcriptional regulator</fullName>
    </submittedName>
</protein>
<name>A0ABR5ZKH2_9PROT</name>
<accession>A0ABR5ZKH2</accession>
<keyword evidence="4" id="KW-1185">Reference proteome</keyword>
<proteinExistence type="inferred from homology"/>
<feature type="region of interest" description="Disordered" evidence="2">
    <location>
        <begin position="1"/>
        <end position="20"/>
    </location>
</feature>
<dbReference type="Proteomes" id="UP001516390">
    <property type="component" value="Unassembled WGS sequence"/>
</dbReference>
<comment type="caution">
    <text evidence="3">The sequence shown here is derived from an EMBL/GenBank/DDBJ whole genome shotgun (WGS) entry which is preliminary data.</text>
</comment>
<reference evidence="3 4" key="1">
    <citation type="submission" date="2017-09" db="EMBL/GenBank/DDBJ databases">
        <authorList>
            <person name="Jakob F."/>
        </authorList>
    </citation>
    <scope>NUCLEOTIDE SEQUENCE [LARGE SCALE GENOMIC DNA]</scope>
    <source>
        <strain evidence="3 4">TMW 2.1880</strain>
    </source>
</reference>
<dbReference type="Gene3D" id="3.30.300.90">
    <property type="entry name" value="BolA-like"/>
    <property type="match status" value="1"/>
</dbReference>
<evidence type="ECO:0000313" key="3">
    <source>
        <dbReference type="EMBL" id="MBA5724819.1"/>
    </source>
</evidence>
<organism evidence="3 4">
    <name type="scientific">Bombella favorum</name>
    <dbReference type="NCBI Taxonomy" id="2039164"/>
    <lineage>
        <taxon>Bacteria</taxon>
        <taxon>Pseudomonadati</taxon>
        <taxon>Pseudomonadota</taxon>
        <taxon>Alphaproteobacteria</taxon>
        <taxon>Acetobacterales</taxon>
        <taxon>Acetobacteraceae</taxon>
        <taxon>Bombella</taxon>
    </lineage>
</organism>
<dbReference type="EMBL" id="NWUS01000001">
    <property type="protein sequence ID" value="MBA5724819.1"/>
    <property type="molecule type" value="Genomic_DNA"/>
</dbReference>
<dbReference type="PIRSF" id="PIRSF003113">
    <property type="entry name" value="BolA"/>
    <property type="match status" value="1"/>
</dbReference>